<keyword evidence="1" id="KW-1133">Transmembrane helix</keyword>
<proteinExistence type="predicted"/>
<reference evidence="2 3" key="1">
    <citation type="submission" date="2017-10" db="EMBL/GenBank/DDBJ databases">
        <title>Draft genomes of the Enterococcus faecium isolated from human feces before and after Helicobacter pylori eradication therapy.</title>
        <authorList>
            <person name="Prianichniikov N.A."/>
            <person name="Glushchenko O.E."/>
            <person name="Malakhova M.V."/>
        </authorList>
    </citation>
    <scope>NUCLEOTIDE SEQUENCE [LARGE SCALE GENOMIC DNA]</scope>
    <source>
        <strain evidence="2 3">Hp_5-7</strain>
    </source>
</reference>
<accession>A0A2G0E704</accession>
<keyword evidence="1" id="KW-0472">Membrane</keyword>
<dbReference type="AlphaFoldDB" id="A0A2G0E704"/>
<gene>
    <name evidence="2" type="ORF">CQR37_15815</name>
</gene>
<sequence>MRILEIVWEVIKLISNMYFTFWLVCCLLYGFKWQVGNFMSVKIPGILRRSKRAYEEDSK</sequence>
<dbReference type="Proteomes" id="UP000224303">
    <property type="component" value="Unassembled WGS sequence"/>
</dbReference>
<evidence type="ECO:0000313" key="3">
    <source>
        <dbReference type="Proteomes" id="UP000224303"/>
    </source>
</evidence>
<comment type="caution">
    <text evidence="2">The sequence shown here is derived from an EMBL/GenBank/DDBJ whole genome shotgun (WGS) entry which is preliminary data.</text>
</comment>
<evidence type="ECO:0000256" key="1">
    <source>
        <dbReference type="SAM" id="Phobius"/>
    </source>
</evidence>
<feature type="transmembrane region" description="Helical" evidence="1">
    <location>
        <begin position="6"/>
        <end position="31"/>
    </location>
</feature>
<keyword evidence="1" id="KW-0812">Transmembrane</keyword>
<organism evidence="2 3">
    <name type="scientific">Enterococcus faecium</name>
    <name type="common">Streptococcus faecium</name>
    <dbReference type="NCBI Taxonomy" id="1352"/>
    <lineage>
        <taxon>Bacteria</taxon>
        <taxon>Bacillati</taxon>
        <taxon>Bacillota</taxon>
        <taxon>Bacilli</taxon>
        <taxon>Lactobacillales</taxon>
        <taxon>Enterococcaceae</taxon>
        <taxon>Enterococcus</taxon>
    </lineage>
</organism>
<name>A0A2G0E704_ENTFC</name>
<evidence type="ECO:0000313" key="2">
    <source>
        <dbReference type="EMBL" id="PHL20206.1"/>
    </source>
</evidence>
<protein>
    <submittedName>
        <fullName evidence="2">Uncharacterized protein</fullName>
    </submittedName>
</protein>
<dbReference type="EMBL" id="PCGC01000281">
    <property type="protein sequence ID" value="PHL20206.1"/>
    <property type="molecule type" value="Genomic_DNA"/>
</dbReference>